<feature type="domain" description="SGNH hydrolase-type esterase" evidence="3">
    <location>
        <begin position="211"/>
        <end position="437"/>
    </location>
</feature>
<evidence type="ECO:0000313" key="4">
    <source>
        <dbReference type="EMBL" id="TWP36375.1"/>
    </source>
</evidence>
<keyword evidence="5" id="KW-1185">Reference proteome</keyword>
<dbReference type="InterPro" id="IPR036514">
    <property type="entry name" value="SGNH_hydro_sf"/>
</dbReference>
<dbReference type="AlphaFoldDB" id="A0A563E1U2"/>
<keyword evidence="2" id="KW-0732">Signal</keyword>
<proteinExistence type="predicted"/>
<dbReference type="OrthoDB" id="5503950at2"/>
<dbReference type="InterPro" id="IPR013830">
    <property type="entry name" value="SGNH_hydro"/>
</dbReference>
<feature type="transmembrane region" description="Helical" evidence="1">
    <location>
        <begin position="148"/>
        <end position="172"/>
    </location>
</feature>
<gene>
    <name evidence="4" type="ORF">FGL98_10470</name>
</gene>
<dbReference type="Pfam" id="PF13472">
    <property type="entry name" value="Lipase_GDSL_2"/>
    <property type="match status" value="1"/>
</dbReference>
<evidence type="ECO:0000313" key="5">
    <source>
        <dbReference type="Proteomes" id="UP000320244"/>
    </source>
</evidence>
<keyword evidence="1" id="KW-0812">Transmembrane</keyword>
<organism evidence="4 5">
    <name type="scientific">Leekyejoonella antrihumi</name>
    <dbReference type="NCBI Taxonomy" id="1660198"/>
    <lineage>
        <taxon>Bacteria</taxon>
        <taxon>Bacillati</taxon>
        <taxon>Actinomycetota</taxon>
        <taxon>Actinomycetes</taxon>
        <taxon>Micrococcales</taxon>
        <taxon>Dermacoccaceae</taxon>
        <taxon>Leekyejoonella</taxon>
    </lineage>
</organism>
<dbReference type="GO" id="GO:0006629">
    <property type="term" value="P:lipid metabolic process"/>
    <property type="evidence" value="ECO:0007669"/>
    <property type="project" value="TreeGrafter"/>
</dbReference>
<sequence length="466" mass="48315">MSRRIRTAITYLIITILVAAASIAVALAVTPAQSVSAAGQTVQVGVAGPSTQLSGPGELDLFGQKLPTTVQFAGPIRPRIQLTHITLSKQLEEFASTSSGTNPTTSIADALVQGFRRYFYWQVAMVGLVAIVLAGAIAGWMRRGRGRSLALIVSIAVITEAINLGAIMTTAYSAPAKLSHVHSLQALVGDAPDLHAPVTRAPSPASGSIVVIGDSTAAGLGNPLVSHPTATDRACHRSIDSYAIALARSSSTPVTNLACSGATTADGLLGPQKAGSLTVPAQLSRPAVAAATTVIVSIGANDVQWSTQLRICAVSVSCRNNADQAAFQQDLSQFSTNYLQLLSRLQALPKHPQVVINLYYDPFGDDVRCLSHLGVTTDKQQATLSKRTALNHVLQSGAQAASFQTASPDFSGHGLCSETPFVQGVKSAAPFHPTPAGELAIALADQHALQRPEAPSVTQAPTSSTG</sequence>
<feature type="chain" id="PRO_5021959943" evidence="2">
    <location>
        <begin position="38"/>
        <end position="466"/>
    </location>
</feature>
<reference evidence="4 5" key="1">
    <citation type="submission" date="2019-05" db="EMBL/GenBank/DDBJ databases">
        <authorList>
            <person name="Lee S.D."/>
        </authorList>
    </citation>
    <scope>NUCLEOTIDE SEQUENCE [LARGE SCALE GENOMIC DNA]</scope>
    <source>
        <strain evidence="4 5">C5-26</strain>
    </source>
</reference>
<evidence type="ECO:0000259" key="3">
    <source>
        <dbReference type="Pfam" id="PF13472"/>
    </source>
</evidence>
<dbReference type="InterPro" id="IPR037460">
    <property type="entry name" value="SEST-like"/>
</dbReference>
<dbReference type="PANTHER" id="PTHR37981">
    <property type="entry name" value="LIPASE 2"/>
    <property type="match status" value="1"/>
</dbReference>
<dbReference type="Proteomes" id="UP000320244">
    <property type="component" value="Unassembled WGS sequence"/>
</dbReference>
<feature type="transmembrane region" description="Helical" evidence="1">
    <location>
        <begin position="119"/>
        <end position="141"/>
    </location>
</feature>
<dbReference type="PANTHER" id="PTHR37981:SF1">
    <property type="entry name" value="SGNH HYDROLASE-TYPE ESTERASE DOMAIN-CONTAINING PROTEIN"/>
    <property type="match status" value="1"/>
</dbReference>
<reference evidence="4 5" key="2">
    <citation type="submission" date="2019-08" db="EMBL/GenBank/DDBJ databases">
        <title>Jejuicoccus antrihumi gen. nov., sp. nov., a new member of the family Dermacoccaceae isolated from a cave.</title>
        <authorList>
            <person name="Schumann P."/>
            <person name="Kim I.S."/>
        </authorList>
    </citation>
    <scope>NUCLEOTIDE SEQUENCE [LARGE SCALE GENOMIC DNA]</scope>
    <source>
        <strain evidence="4 5">C5-26</strain>
    </source>
</reference>
<dbReference type="EMBL" id="VCQV01000012">
    <property type="protein sequence ID" value="TWP36375.1"/>
    <property type="molecule type" value="Genomic_DNA"/>
</dbReference>
<accession>A0A563E1U2</accession>
<dbReference type="SUPFAM" id="SSF52266">
    <property type="entry name" value="SGNH hydrolase"/>
    <property type="match status" value="1"/>
</dbReference>
<dbReference type="Gene3D" id="3.40.50.1110">
    <property type="entry name" value="SGNH hydrolase"/>
    <property type="match status" value="1"/>
</dbReference>
<keyword evidence="1" id="KW-0472">Membrane</keyword>
<keyword evidence="4" id="KW-0378">Hydrolase</keyword>
<dbReference type="RefSeq" id="WP_146316709.1">
    <property type="nucleotide sequence ID" value="NZ_VCQV01000012.1"/>
</dbReference>
<evidence type="ECO:0000256" key="2">
    <source>
        <dbReference type="SAM" id="SignalP"/>
    </source>
</evidence>
<keyword evidence="1" id="KW-1133">Transmembrane helix</keyword>
<protein>
    <submittedName>
        <fullName evidence="4">SGNH/GDSL hydrolase family protein</fullName>
    </submittedName>
</protein>
<name>A0A563E1U2_9MICO</name>
<dbReference type="GO" id="GO:0016788">
    <property type="term" value="F:hydrolase activity, acting on ester bonds"/>
    <property type="evidence" value="ECO:0007669"/>
    <property type="project" value="InterPro"/>
</dbReference>
<comment type="caution">
    <text evidence="4">The sequence shown here is derived from an EMBL/GenBank/DDBJ whole genome shotgun (WGS) entry which is preliminary data.</text>
</comment>
<feature type="signal peptide" evidence="2">
    <location>
        <begin position="1"/>
        <end position="37"/>
    </location>
</feature>
<evidence type="ECO:0000256" key="1">
    <source>
        <dbReference type="SAM" id="Phobius"/>
    </source>
</evidence>